<evidence type="ECO:0000313" key="4">
    <source>
        <dbReference type="Proteomes" id="UP001332192"/>
    </source>
</evidence>
<evidence type="ECO:0000256" key="1">
    <source>
        <dbReference type="ARBA" id="ARBA00007637"/>
    </source>
</evidence>
<dbReference type="EMBL" id="CP141615">
    <property type="protein sequence ID" value="WRP16897.1"/>
    <property type="molecule type" value="Genomic_DNA"/>
</dbReference>
<dbReference type="PROSITE" id="PS00061">
    <property type="entry name" value="ADH_SHORT"/>
    <property type="match status" value="1"/>
</dbReference>
<dbReference type="Gene3D" id="3.40.50.720">
    <property type="entry name" value="NAD(P)-binding Rossmann-like Domain"/>
    <property type="match status" value="1"/>
</dbReference>
<dbReference type="Pfam" id="PF01370">
    <property type="entry name" value="Epimerase"/>
    <property type="match status" value="1"/>
</dbReference>
<feature type="domain" description="NAD-dependent epimerase/dehydratase" evidence="2">
    <location>
        <begin position="7"/>
        <end position="240"/>
    </location>
</feature>
<dbReference type="Gene3D" id="3.90.25.10">
    <property type="entry name" value="UDP-galactose 4-epimerase, domain 1"/>
    <property type="match status" value="1"/>
</dbReference>
<comment type="similarity">
    <text evidence="1">Belongs to the NAD(P)-dependent epimerase/dehydratase family.</text>
</comment>
<keyword evidence="4" id="KW-1185">Reference proteome</keyword>
<organism evidence="3 4">
    <name type="scientific">Carboxydichorda subterranea</name>
    <dbReference type="NCBI Taxonomy" id="3109565"/>
    <lineage>
        <taxon>Bacteria</taxon>
        <taxon>Bacillati</taxon>
        <taxon>Bacillota</taxon>
        <taxon>Limnochordia</taxon>
        <taxon>Limnochordales</taxon>
        <taxon>Geochordaceae</taxon>
        <taxon>Carboxydichorda</taxon>
    </lineage>
</organism>
<dbReference type="SUPFAM" id="SSF51735">
    <property type="entry name" value="NAD(P)-binding Rossmann-fold domains"/>
    <property type="match status" value="1"/>
</dbReference>
<dbReference type="RefSeq" id="WP_324716169.1">
    <property type="nucleotide sequence ID" value="NZ_CP141615.1"/>
</dbReference>
<dbReference type="InterPro" id="IPR001509">
    <property type="entry name" value="Epimerase_deHydtase"/>
</dbReference>
<evidence type="ECO:0000259" key="2">
    <source>
        <dbReference type="Pfam" id="PF01370"/>
    </source>
</evidence>
<name>A0ABZ1BXV2_9FIRM</name>
<dbReference type="InterPro" id="IPR020904">
    <property type="entry name" value="Sc_DH/Rdtase_CS"/>
</dbReference>
<dbReference type="Proteomes" id="UP001332192">
    <property type="component" value="Chromosome"/>
</dbReference>
<proteinExistence type="inferred from homology"/>
<protein>
    <submittedName>
        <fullName evidence="3">NAD-dependent epimerase/dehydratase family protein</fullName>
    </submittedName>
</protein>
<gene>
    <name evidence="3" type="ORF">U7230_12510</name>
</gene>
<sequence length="319" mass="33453">MGRPGRVIVTGGAGFIGSHVVERLEADGWRVGVIDDLSTGRAANVPASCELIPADVRSPEAGRFIETFGAEAVAHLAAQVSVAASVRDPGHDLSVNVLGTVAVVQACARGGVRRVVLASSAAVYGMPACLPVDERHPLLPVSPYGASKLAAEHYLRVMAQQAGIGWVALRYANVYGPRQSADGEAGVVARWMALLEAGRPLVVHGDGQQSRDFVFVDDVAEATARALTAETACNCALNIGTGLASRVLDLADALWSAAGKEGPPPLTFAPPRPGDIRHSRLDARKAERLLGWRARISLEQGLRQMVARRQAARAAGEGD</sequence>
<reference evidence="3 4" key="1">
    <citation type="journal article" date="2024" name="Front. Microbiol.">
        <title>Novel thermophilic genera Geochorda gen. nov. and Carboxydochorda gen. nov. from the deep terrestrial subsurface reveal the ecophysiological diversity in the class Limnochordia.</title>
        <authorList>
            <person name="Karnachuk O.V."/>
            <person name="Lukina A.P."/>
            <person name="Avakyan M.R."/>
            <person name="Kadnikov V.V."/>
            <person name="Begmatov S."/>
            <person name="Beletsky A.V."/>
            <person name="Vlasova K.G."/>
            <person name="Novikov A.A."/>
            <person name="Shcherbakova V.A."/>
            <person name="Mardanov A.V."/>
            <person name="Ravin N.V."/>
        </authorList>
    </citation>
    <scope>NUCLEOTIDE SEQUENCE [LARGE SCALE GENOMIC DNA]</scope>
    <source>
        <strain evidence="3 4">L945</strain>
    </source>
</reference>
<evidence type="ECO:0000313" key="3">
    <source>
        <dbReference type="EMBL" id="WRP16897.1"/>
    </source>
</evidence>
<accession>A0ABZ1BXV2</accession>
<dbReference type="PANTHER" id="PTHR43000">
    <property type="entry name" value="DTDP-D-GLUCOSE 4,6-DEHYDRATASE-RELATED"/>
    <property type="match status" value="1"/>
</dbReference>
<dbReference type="InterPro" id="IPR036291">
    <property type="entry name" value="NAD(P)-bd_dom_sf"/>
</dbReference>